<evidence type="ECO:0000256" key="3">
    <source>
        <dbReference type="ARBA" id="ARBA00022475"/>
    </source>
</evidence>
<dbReference type="GO" id="GO:0004190">
    <property type="term" value="F:aspartic-type endopeptidase activity"/>
    <property type="evidence" value="ECO:0007669"/>
    <property type="project" value="UniProtKB-EC"/>
</dbReference>
<dbReference type="RefSeq" id="WP_071969382.1">
    <property type="nucleotide sequence ID" value="NZ_CP018076.1"/>
</dbReference>
<dbReference type="KEGG" id="suam:BOO69_00670"/>
<keyword evidence="7 10" id="KW-0472">Membrane</keyword>
<keyword evidence="9" id="KW-0511">Multifunctional enzyme</keyword>
<evidence type="ECO:0000256" key="2">
    <source>
        <dbReference type="ARBA" id="ARBA00005801"/>
    </source>
</evidence>
<proteinExistence type="inferred from homology"/>
<reference evidence="13 14" key="1">
    <citation type="submission" date="2016-11" db="EMBL/GenBank/DDBJ databases">
        <title>Complete genome sequence of Sulfitobacter sp. AM1-D1, a toxic bacteria associated with marine dinoflagellate Alexandrium minutum in East China Sea.</title>
        <authorList>
            <person name="Yang Q."/>
            <person name="Zhang X."/>
            <person name="Tian X."/>
        </authorList>
    </citation>
    <scope>NUCLEOTIDE SEQUENCE [LARGE SCALE GENOMIC DNA]</scope>
    <source>
        <strain evidence="13 14">AM1-D1</strain>
    </source>
</reference>
<dbReference type="GO" id="GO:0005886">
    <property type="term" value="C:plasma membrane"/>
    <property type="evidence" value="ECO:0007669"/>
    <property type="project" value="UniProtKB-SubCell"/>
</dbReference>
<dbReference type="Gene3D" id="1.20.120.1220">
    <property type="match status" value="1"/>
</dbReference>
<keyword evidence="14" id="KW-1185">Reference proteome</keyword>
<evidence type="ECO:0000256" key="1">
    <source>
        <dbReference type="ARBA" id="ARBA00004429"/>
    </source>
</evidence>
<feature type="transmembrane region" description="Helical" evidence="10">
    <location>
        <begin position="154"/>
        <end position="173"/>
    </location>
</feature>
<dbReference type="GO" id="GO:0006465">
    <property type="term" value="P:signal peptide processing"/>
    <property type="evidence" value="ECO:0007669"/>
    <property type="project" value="TreeGrafter"/>
</dbReference>
<dbReference type="Pfam" id="PF06750">
    <property type="entry name" value="A24_N_bact"/>
    <property type="match status" value="1"/>
</dbReference>
<dbReference type="PANTHER" id="PTHR30487">
    <property type="entry name" value="TYPE 4 PREPILIN-LIKE PROTEINS LEADER PEPTIDE-PROCESSING ENZYME"/>
    <property type="match status" value="1"/>
</dbReference>
<feature type="domain" description="Prepilin type IV endopeptidase peptidase" evidence="11">
    <location>
        <begin position="107"/>
        <end position="214"/>
    </location>
</feature>
<keyword evidence="9" id="KW-0378">Hydrolase</keyword>
<evidence type="ECO:0000313" key="14">
    <source>
        <dbReference type="Proteomes" id="UP000181897"/>
    </source>
</evidence>
<keyword evidence="4" id="KW-0997">Cell inner membrane</keyword>
<keyword evidence="9" id="KW-0645">Protease</keyword>
<keyword evidence="9" id="KW-0489">Methyltransferase</keyword>
<feature type="transmembrane region" description="Helical" evidence="10">
    <location>
        <begin position="6"/>
        <end position="26"/>
    </location>
</feature>
<dbReference type="STRING" id="1917485.BOO69_00670"/>
<dbReference type="EC" id="3.4.23.43" evidence="9"/>
<keyword evidence="3" id="KW-1003">Cell membrane</keyword>
<keyword evidence="5 9" id="KW-0812">Transmembrane</keyword>
<dbReference type="OrthoDB" id="9789291at2"/>
<dbReference type="Proteomes" id="UP000181897">
    <property type="component" value="Chromosome"/>
</dbReference>
<evidence type="ECO:0000256" key="7">
    <source>
        <dbReference type="ARBA" id="ARBA00023136"/>
    </source>
</evidence>
<dbReference type="InterPro" id="IPR010627">
    <property type="entry name" value="Prepilin_pept_A24_N"/>
</dbReference>
<feature type="transmembrane region" description="Helical" evidence="10">
    <location>
        <begin position="102"/>
        <end position="123"/>
    </location>
</feature>
<evidence type="ECO:0000256" key="8">
    <source>
        <dbReference type="RuleBase" id="RU003793"/>
    </source>
</evidence>
<evidence type="ECO:0000256" key="9">
    <source>
        <dbReference type="RuleBase" id="RU003794"/>
    </source>
</evidence>
<feature type="transmembrane region" description="Helical" evidence="10">
    <location>
        <begin position="199"/>
        <end position="219"/>
    </location>
</feature>
<dbReference type="PANTHER" id="PTHR30487:SF0">
    <property type="entry name" value="PREPILIN LEADER PEPTIDASE_N-METHYLTRANSFERASE-RELATED"/>
    <property type="match status" value="1"/>
</dbReference>
<evidence type="ECO:0000313" key="13">
    <source>
        <dbReference type="EMBL" id="APE42085.1"/>
    </source>
</evidence>
<dbReference type="EC" id="2.1.1.-" evidence="9"/>
<keyword evidence="6 10" id="KW-1133">Transmembrane helix</keyword>
<dbReference type="InterPro" id="IPR000045">
    <property type="entry name" value="Prepilin_IV_endopep_pep"/>
</dbReference>
<dbReference type="GO" id="GO:0008168">
    <property type="term" value="F:methyltransferase activity"/>
    <property type="evidence" value="ECO:0007669"/>
    <property type="project" value="UniProtKB-KW"/>
</dbReference>
<comment type="function">
    <text evidence="9">Plays an essential role in type IV pili and type II pseudopili formation by proteolytically removing the leader sequence from substrate proteins and subsequently monomethylating the alpha-amino group of the newly exposed N-terminal phenylalanine.</text>
</comment>
<protein>
    <recommendedName>
        <fullName evidence="9">Prepilin leader peptidase/N-methyltransferase</fullName>
        <ecNumber evidence="9">2.1.1.-</ecNumber>
        <ecNumber evidence="9">3.4.23.43</ecNumber>
    </recommendedName>
</protein>
<gene>
    <name evidence="13" type="ORF">BOO69_00670</name>
</gene>
<comment type="similarity">
    <text evidence="2 8">Belongs to the peptidase A24 family.</text>
</comment>
<dbReference type="InterPro" id="IPR014032">
    <property type="entry name" value="Peptidase_A24A_bac"/>
</dbReference>
<keyword evidence="9" id="KW-0808">Transferase</keyword>
<accession>A0A1J0WCQ2</accession>
<dbReference type="Pfam" id="PF01478">
    <property type="entry name" value="Peptidase_A24"/>
    <property type="match status" value="1"/>
</dbReference>
<evidence type="ECO:0000259" key="12">
    <source>
        <dbReference type="Pfam" id="PF06750"/>
    </source>
</evidence>
<evidence type="ECO:0000256" key="6">
    <source>
        <dbReference type="ARBA" id="ARBA00022989"/>
    </source>
</evidence>
<dbReference type="AlphaFoldDB" id="A0A1J0WCQ2"/>
<evidence type="ECO:0000256" key="5">
    <source>
        <dbReference type="ARBA" id="ARBA00022692"/>
    </source>
</evidence>
<comment type="catalytic activity">
    <reaction evidence="9">
        <text>Typically cleaves a -Gly-|-Phe- bond to release an N-terminal, basic peptide of 5-8 residues from type IV prepilin, and then N-methylates the new N-terminal amino group, the methyl donor being S-adenosyl-L-methionine.</text>
        <dbReference type="EC" id="3.4.23.43"/>
    </reaction>
</comment>
<dbReference type="EMBL" id="CP018076">
    <property type="protein sequence ID" value="APE42085.1"/>
    <property type="molecule type" value="Genomic_DNA"/>
</dbReference>
<feature type="domain" description="Prepilin peptidase A24 N-terminal" evidence="12">
    <location>
        <begin position="13"/>
        <end position="93"/>
    </location>
</feature>
<evidence type="ECO:0000256" key="10">
    <source>
        <dbReference type="SAM" id="Phobius"/>
    </source>
</evidence>
<feature type="transmembrane region" description="Helical" evidence="10">
    <location>
        <begin position="77"/>
        <end position="95"/>
    </location>
</feature>
<name>A0A1J0WCQ2_9RHOB</name>
<dbReference type="InterPro" id="IPR050882">
    <property type="entry name" value="Prepilin_peptidase/N-MTase"/>
</dbReference>
<sequence length="257" mass="26721">MSGAGPLLALVILLGPAVGSFLGVLVDRLPRHEDTVFQRSACRNCGVALPFWRMIPILSFVLARGRCGTCGAAIPPWLFYMELTCLGGSVLAVLQGGTAVDVILSAAFLWMLTALAAADLLWLRLFDPLTAALALIAFGMAMAPAGAGLAQAALGTLLGAGSFAILRWSYWLWRGREGLGLGDVKLMVGLGAFAGPYDLPLLILLAALSALGVALLQRLLSPAPLAPDRPLPFGAALCAAAAVLWLIGPQLVPVGWN</sequence>
<dbReference type="PRINTS" id="PR00864">
    <property type="entry name" value="PREPILNPTASE"/>
</dbReference>
<feature type="transmembrane region" description="Helical" evidence="10">
    <location>
        <begin position="231"/>
        <end position="248"/>
    </location>
</feature>
<dbReference type="GO" id="GO:0032259">
    <property type="term" value="P:methylation"/>
    <property type="evidence" value="ECO:0007669"/>
    <property type="project" value="UniProtKB-KW"/>
</dbReference>
<organism evidence="13 14">
    <name type="scientific">Sulfitobacter alexandrii</name>
    <dbReference type="NCBI Taxonomy" id="1917485"/>
    <lineage>
        <taxon>Bacteria</taxon>
        <taxon>Pseudomonadati</taxon>
        <taxon>Pseudomonadota</taxon>
        <taxon>Alphaproteobacteria</taxon>
        <taxon>Rhodobacterales</taxon>
        <taxon>Roseobacteraceae</taxon>
        <taxon>Sulfitobacter</taxon>
    </lineage>
</organism>
<feature type="transmembrane region" description="Helical" evidence="10">
    <location>
        <begin position="47"/>
        <end position="65"/>
    </location>
</feature>
<evidence type="ECO:0000259" key="11">
    <source>
        <dbReference type="Pfam" id="PF01478"/>
    </source>
</evidence>
<evidence type="ECO:0000256" key="4">
    <source>
        <dbReference type="ARBA" id="ARBA00022519"/>
    </source>
</evidence>
<comment type="subcellular location">
    <subcellularLocation>
        <location evidence="1">Cell inner membrane</location>
        <topology evidence="1">Multi-pass membrane protein</topology>
    </subcellularLocation>
    <subcellularLocation>
        <location evidence="9">Cell membrane</location>
        <topology evidence="9">Multi-pass membrane protein</topology>
    </subcellularLocation>
</comment>